<reference evidence="5" key="2">
    <citation type="submission" date="2019-06" db="EMBL/GenBank/DDBJ databases">
        <title>Co-occurence of chitin degradation, pigmentation and bioactivity in marine Pseudoalteromonas.</title>
        <authorList>
            <person name="Sonnenschein E.C."/>
            <person name="Bech P.K."/>
        </authorList>
    </citation>
    <scope>NUCLEOTIDE SEQUENCE [LARGE SCALE GENOMIC DNA]</scope>
    <source>
        <strain evidence="5">S3790</strain>
    </source>
</reference>
<gene>
    <name evidence="4" type="ORF">CWC19_04515</name>
</gene>
<dbReference type="InterPro" id="IPR012338">
    <property type="entry name" value="Beta-lactam/transpept-like"/>
</dbReference>
<evidence type="ECO:0000256" key="1">
    <source>
        <dbReference type="ARBA" id="ARBA00038473"/>
    </source>
</evidence>
<feature type="domain" description="Beta-lactamase-related" evidence="3">
    <location>
        <begin position="54"/>
        <end position="375"/>
    </location>
</feature>
<dbReference type="SUPFAM" id="SSF56601">
    <property type="entry name" value="beta-lactamase/transpeptidase-like"/>
    <property type="match status" value="1"/>
</dbReference>
<comment type="caution">
    <text evidence="4">The sequence shown here is derived from an EMBL/GenBank/DDBJ whole genome shotgun (WGS) entry which is preliminary data.</text>
</comment>
<dbReference type="Pfam" id="PF00144">
    <property type="entry name" value="Beta-lactamase"/>
    <property type="match status" value="1"/>
</dbReference>
<dbReference type="EMBL" id="PNBX01000015">
    <property type="protein sequence ID" value="TMO69439.1"/>
    <property type="molecule type" value="Genomic_DNA"/>
</dbReference>
<dbReference type="AlphaFoldDB" id="A0A5S3VCW6"/>
<reference evidence="4 5" key="1">
    <citation type="submission" date="2018-01" db="EMBL/GenBank/DDBJ databases">
        <authorList>
            <person name="Paulsen S."/>
            <person name="Gram L.K."/>
        </authorList>
    </citation>
    <scope>NUCLEOTIDE SEQUENCE [LARGE SCALE GENOMIC DNA]</scope>
    <source>
        <strain evidence="4 5">S3790</strain>
    </source>
</reference>
<feature type="transmembrane region" description="Helical" evidence="2">
    <location>
        <begin position="21"/>
        <end position="40"/>
    </location>
</feature>
<dbReference type="PANTHER" id="PTHR22935:SF95">
    <property type="entry name" value="BETA-LACTAMASE-LIKE 1-RELATED"/>
    <property type="match status" value="1"/>
</dbReference>
<comment type="similarity">
    <text evidence="1">Belongs to the beta-lactamase family.</text>
</comment>
<name>A0A5S3VCW6_9GAMM</name>
<proteinExistence type="inferred from homology"/>
<dbReference type="Proteomes" id="UP000307217">
    <property type="component" value="Unassembled WGS sequence"/>
</dbReference>
<evidence type="ECO:0000256" key="2">
    <source>
        <dbReference type="SAM" id="Phobius"/>
    </source>
</evidence>
<dbReference type="InterPro" id="IPR001466">
    <property type="entry name" value="Beta-lactam-related"/>
</dbReference>
<evidence type="ECO:0000259" key="3">
    <source>
        <dbReference type="Pfam" id="PF00144"/>
    </source>
</evidence>
<dbReference type="OrthoDB" id="9799367at2"/>
<dbReference type="PANTHER" id="PTHR22935">
    <property type="entry name" value="PENICILLIN-BINDING PROTEIN"/>
    <property type="match status" value="1"/>
</dbReference>
<dbReference type="GO" id="GO:0016787">
    <property type="term" value="F:hydrolase activity"/>
    <property type="evidence" value="ECO:0007669"/>
    <property type="project" value="UniProtKB-KW"/>
</dbReference>
<evidence type="ECO:0000313" key="4">
    <source>
        <dbReference type="EMBL" id="TMO69439.1"/>
    </source>
</evidence>
<keyword evidence="2" id="KW-1133">Transmembrane helix</keyword>
<evidence type="ECO:0000313" key="5">
    <source>
        <dbReference type="Proteomes" id="UP000307217"/>
    </source>
</evidence>
<accession>A0A5S3VCW6</accession>
<keyword evidence="2" id="KW-0812">Transmembrane</keyword>
<protein>
    <submittedName>
        <fullName evidence="4">Serine hydrolase</fullName>
    </submittedName>
</protein>
<keyword evidence="4" id="KW-0378">Hydrolase</keyword>
<dbReference type="InterPro" id="IPR051478">
    <property type="entry name" value="Beta-lactamase-like_AB/R"/>
</dbReference>
<keyword evidence="2" id="KW-0472">Membrane</keyword>
<organism evidence="4 5">
    <name type="scientific">Pseudoalteromonas aurantia</name>
    <dbReference type="NCBI Taxonomy" id="43654"/>
    <lineage>
        <taxon>Bacteria</taxon>
        <taxon>Pseudomonadati</taxon>
        <taxon>Pseudomonadota</taxon>
        <taxon>Gammaproteobacteria</taxon>
        <taxon>Alteromonadales</taxon>
        <taxon>Pseudoalteromonadaceae</taxon>
        <taxon>Pseudoalteromonas</taxon>
    </lineage>
</organism>
<sequence>MNYLHQCKYRVELIFSLWRNTLILNLIKIVTIFSVIFLASCNSDNELDLKSFVEKKLTQFLSDEQAQVVSIAIVSGENSYQQHFGQFPDATKPSNETIYEIASITKTYTGLLLAKAITDKKVKLDDDIRVYVGGARYQNLQYSNEPITLRHLATHRSGLPQDFSFTREDIKNDNAFELISNYSKAQLFEDLSQFQLTSRPGSEYQYSNVGTTLIGYILEKVYNKPFATLIDEFITRRSGEEHTKLRRTRDEISEITQGTNGDGKLVPLLSPYSFAEGGLTSTTRSISRYMRYLLNSSATEVTLSQTLLEGSKNWHGHAFFWNTYKYDSIMPKIYHSGGSIGTSSWLALYPKQRLGIFIVTNIASSNTQGQLNDIADEIISKYQEVTGFE</sequence>
<dbReference type="Gene3D" id="3.40.710.10">
    <property type="entry name" value="DD-peptidase/beta-lactamase superfamily"/>
    <property type="match status" value="1"/>
</dbReference>